<dbReference type="FunFam" id="3.40.50.300:FF:000050">
    <property type="entry name" value="DNA repair protein RadA"/>
    <property type="match status" value="1"/>
</dbReference>
<dbReference type="Gene3D" id="3.40.50.300">
    <property type="entry name" value="P-loop containing nucleotide triphosphate hydrolases"/>
    <property type="match status" value="1"/>
</dbReference>
<evidence type="ECO:0000256" key="8">
    <source>
        <dbReference type="ARBA" id="ARBA00023016"/>
    </source>
</evidence>
<dbReference type="InterPro" id="IPR020588">
    <property type="entry name" value="RecA_ATP-bd"/>
</dbReference>
<dbReference type="AlphaFoldDB" id="A0A966DTS4"/>
<dbReference type="GO" id="GO:0140664">
    <property type="term" value="F:ATP-dependent DNA damage sensor activity"/>
    <property type="evidence" value="ECO:0007669"/>
    <property type="project" value="InterPro"/>
</dbReference>
<evidence type="ECO:0000256" key="5">
    <source>
        <dbReference type="ARBA" id="ARBA00022801"/>
    </source>
</evidence>
<dbReference type="NCBIfam" id="TIGR00416">
    <property type="entry name" value="sms"/>
    <property type="match status" value="1"/>
</dbReference>
<protein>
    <recommendedName>
        <fullName evidence="11 12">DNA repair protein RadA</fullName>
    </recommendedName>
</protein>
<comment type="function">
    <text evidence="11">Plays a role in repairing double-strand DNA breaks, probably involving stabilizing or processing branched DNA or blocked replication forks.</text>
</comment>
<dbReference type="GO" id="GO:0005829">
    <property type="term" value="C:cytosol"/>
    <property type="evidence" value="ECO:0007669"/>
    <property type="project" value="TreeGrafter"/>
</dbReference>
<organism evidence="15 16">
    <name type="scientific">Mucilaginibacter agri</name>
    <dbReference type="NCBI Taxonomy" id="2695265"/>
    <lineage>
        <taxon>Bacteria</taxon>
        <taxon>Pseudomonadati</taxon>
        <taxon>Bacteroidota</taxon>
        <taxon>Sphingobacteriia</taxon>
        <taxon>Sphingobacteriales</taxon>
        <taxon>Sphingobacteriaceae</taxon>
        <taxon>Mucilaginibacter</taxon>
    </lineage>
</organism>
<feature type="binding site" evidence="11">
    <location>
        <begin position="101"/>
        <end position="108"/>
    </location>
    <ligand>
        <name>ATP</name>
        <dbReference type="ChEBI" id="CHEBI:30616"/>
    </ligand>
</feature>
<dbReference type="InterPro" id="IPR004504">
    <property type="entry name" value="DNA_repair_RadA"/>
</dbReference>
<dbReference type="PANTHER" id="PTHR32472">
    <property type="entry name" value="DNA REPAIR PROTEIN RADA"/>
    <property type="match status" value="1"/>
</dbReference>
<dbReference type="CDD" id="cd01121">
    <property type="entry name" value="RadA_SMS_N"/>
    <property type="match status" value="1"/>
</dbReference>
<accession>A0A966DTS4</accession>
<dbReference type="PANTHER" id="PTHR32472:SF10">
    <property type="entry name" value="DNA REPAIR PROTEIN RADA-LIKE PROTEIN"/>
    <property type="match status" value="1"/>
</dbReference>
<evidence type="ECO:0000256" key="4">
    <source>
        <dbReference type="ARBA" id="ARBA00022771"/>
    </source>
</evidence>
<dbReference type="Pfam" id="PF13541">
    <property type="entry name" value="ChlI"/>
    <property type="match status" value="1"/>
</dbReference>
<keyword evidence="16" id="KW-1185">Reference proteome</keyword>
<dbReference type="RefSeq" id="WP_166585608.1">
    <property type="nucleotide sequence ID" value="NZ_WWEO01000041.1"/>
</dbReference>
<gene>
    <name evidence="11 15" type="primary">radA</name>
    <name evidence="15" type="ORF">GSY63_09820</name>
</gene>
<dbReference type="Pfam" id="PF13481">
    <property type="entry name" value="AAA_25"/>
    <property type="match status" value="1"/>
</dbReference>
<evidence type="ECO:0000256" key="11">
    <source>
        <dbReference type="HAMAP-Rule" id="MF_01498"/>
    </source>
</evidence>
<dbReference type="EMBL" id="WWEO01000041">
    <property type="protein sequence ID" value="NCD69652.1"/>
    <property type="molecule type" value="Genomic_DNA"/>
</dbReference>
<dbReference type="PRINTS" id="PR01874">
    <property type="entry name" value="DNAREPAIRADA"/>
</dbReference>
<dbReference type="PROSITE" id="PS50162">
    <property type="entry name" value="RECA_2"/>
    <property type="match status" value="1"/>
</dbReference>
<dbReference type="GO" id="GO:0003684">
    <property type="term" value="F:damaged DNA binding"/>
    <property type="evidence" value="ECO:0007669"/>
    <property type="project" value="InterPro"/>
</dbReference>
<dbReference type="GO" id="GO:0000725">
    <property type="term" value="P:recombinational repair"/>
    <property type="evidence" value="ECO:0007669"/>
    <property type="project" value="UniProtKB-UniRule"/>
</dbReference>
<keyword evidence="2 11" id="KW-0547">Nucleotide-binding</keyword>
<dbReference type="Gene3D" id="3.30.230.10">
    <property type="match status" value="1"/>
</dbReference>
<dbReference type="InterPro" id="IPR014721">
    <property type="entry name" value="Ribsml_uS5_D2-typ_fold_subgr"/>
</dbReference>
<comment type="caution">
    <text evidence="15">The sequence shown here is derived from an EMBL/GenBank/DDBJ whole genome shotgun (WGS) entry which is preliminary data.</text>
</comment>
<feature type="short sequence motif" description="RadA KNRFG motif" evidence="11">
    <location>
        <begin position="277"/>
        <end position="281"/>
    </location>
</feature>
<evidence type="ECO:0000313" key="15">
    <source>
        <dbReference type="EMBL" id="NCD69652.1"/>
    </source>
</evidence>
<evidence type="ECO:0000313" key="16">
    <source>
        <dbReference type="Proteomes" id="UP000638732"/>
    </source>
</evidence>
<feature type="domain" description="RecA family profile 1" evidence="14">
    <location>
        <begin position="72"/>
        <end position="240"/>
    </location>
</feature>
<keyword evidence="7 11" id="KW-0067">ATP-binding</keyword>
<dbReference type="InterPro" id="IPR027417">
    <property type="entry name" value="P-loop_NTPase"/>
</dbReference>
<evidence type="ECO:0000256" key="7">
    <source>
        <dbReference type="ARBA" id="ARBA00022840"/>
    </source>
</evidence>
<dbReference type="Proteomes" id="UP000638732">
    <property type="component" value="Unassembled WGS sequence"/>
</dbReference>
<comment type="function">
    <text evidence="13">DNA-dependent ATPase involved in processing of recombination intermediates, plays a role in repairing DNA breaks. Stimulates the branch migration of RecA-mediated strand transfer reactions, allowing the 3' invading strand to extend heteroduplex DNA faster. Binds ssDNA in the presence of ADP but not other nucleotides, has ATPase activity that is stimulated by ssDNA and various branched DNA structures, but inhibited by SSB. Does not have RecA's homology-searching function.</text>
</comment>
<evidence type="ECO:0000259" key="14">
    <source>
        <dbReference type="PROSITE" id="PS50162"/>
    </source>
</evidence>
<evidence type="ECO:0000256" key="13">
    <source>
        <dbReference type="RuleBase" id="RU003555"/>
    </source>
</evidence>
<proteinExistence type="inferred from homology"/>
<keyword evidence="5" id="KW-0378">Hydrolase</keyword>
<reference evidence="15" key="1">
    <citation type="submission" date="2020-01" db="EMBL/GenBank/DDBJ databases">
        <authorList>
            <person name="Seo Y.L."/>
        </authorList>
    </citation>
    <scope>NUCLEOTIDE SEQUENCE</scope>
    <source>
        <strain evidence="15">R11</strain>
    </source>
</reference>
<dbReference type="InterPro" id="IPR003593">
    <property type="entry name" value="AAA+_ATPase"/>
</dbReference>
<feature type="region of interest" description="Lon-protease-like" evidence="11">
    <location>
        <begin position="376"/>
        <end position="488"/>
    </location>
</feature>
<evidence type="ECO:0000256" key="12">
    <source>
        <dbReference type="NCBIfam" id="TIGR00416"/>
    </source>
</evidence>
<dbReference type="GO" id="GO:0005524">
    <property type="term" value="F:ATP binding"/>
    <property type="evidence" value="ECO:0007669"/>
    <property type="project" value="UniProtKB-UniRule"/>
</dbReference>
<name>A0A966DTS4_9SPHI</name>
<dbReference type="HAMAP" id="MF_01498">
    <property type="entry name" value="RadA_bact"/>
    <property type="match status" value="1"/>
</dbReference>
<evidence type="ECO:0000256" key="10">
    <source>
        <dbReference type="ARBA" id="ARBA00023204"/>
    </source>
</evidence>
<keyword evidence="8 11" id="KW-0346">Stress response</keyword>
<keyword evidence="6 13" id="KW-0862">Zinc</keyword>
<dbReference type="Pfam" id="PF18073">
    <property type="entry name" value="Zn_ribbon_LapB"/>
    <property type="match status" value="1"/>
</dbReference>
<sequence>MAKVKTSYFCQSCGYESAKWLGKCPSCQQWNTFVEEIIEKPNASIPDWKNTGSTTQQRANKAIAVHDITVHEEQRYVTPDAEFNRVLGGGIVAGSLILIGGEPGIGKSTLMLQLALNMPKLKVLYVSGEESEKQIKMRAERLSPLPPKGGVNLQNETSTPPLGGGGASGCFILTETSTQNIFKQIEQLEPELVVIDSIQTLYSSHIESTPGSVSQVRECTAELLRFAKESGTPVILIGHITKDGMIAGPKILEHMVDTVLQFEGDRHHVYRILRAVKNRFGSASELGIYEMLGVGLREVSNPSEILLSQRDEPLSGITISATLEGMRPMLIETQALVSTSPYGTPQRSATGFDTRRMNMLLAVLEKRCGFRLGAKDVFLNITGGIRVEDPAIDLGLAAAIISSHEDMPIPFKTCFAGELGLSGEIRAVNRVEQRIAEAQKLGFEKIFISKYNLPNAKQDKHQRIDLSRYTIEIIPVASIEEVFSLLFG</sequence>
<dbReference type="InterPro" id="IPR020568">
    <property type="entry name" value="Ribosomal_Su5_D2-typ_SF"/>
</dbReference>
<evidence type="ECO:0000256" key="1">
    <source>
        <dbReference type="ARBA" id="ARBA00022723"/>
    </source>
</evidence>
<dbReference type="GO" id="GO:0008270">
    <property type="term" value="F:zinc ion binding"/>
    <property type="evidence" value="ECO:0007669"/>
    <property type="project" value="UniProtKB-KW"/>
</dbReference>
<keyword evidence="1 11" id="KW-0479">Metal-binding</keyword>
<evidence type="ECO:0000256" key="6">
    <source>
        <dbReference type="ARBA" id="ARBA00022833"/>
    </source>
</evidence>
<evidence type="ECO:0000256" key="2">
    <source>
        <dbReference type="ARBA" id="ARBA00022741"/>
    </source>
</evidence>
<dbReference type="SUPFAM" id="SSF54211">
    <property type="entry name" value="Ribosomal protein S5 domain 2-like"/>
    <property type="match status" value="1"/>
</dbReference>
<keyword evidence="10 11" id="KW-0234">DNA repair</keyword>
<dbReference type="GO" id="GO:0016787">
    <property type="term" value="F:hydrolase activity"/>
    <property type="evidence" value="ECO:0007669"/>
    <property type="project" value="UniProtKB-KW"/>
</dbReference>
<keyword evidence="4 13" id="KW-0863">Zinc-finger</keyword>
<dbReference type="SUPFAM" id="SSF52540">
    <property type="entry name" value="P-loop containing nucleoside triphosphate hydrolases"/>
    <property type="match status" value="1"/>
</dbReference>
<evidence type="ECO:0000256" key="3">
    <source>
        <dbReference type="ARBA" id="ARBA00022763"/>
    </source>
</evidence>
<keyword evidence="3 11" id="KW-0227">DNA damage</keyword>
<comment type="similarity">
    <text evidence="11 13">Belongs to the RecA family. RadA subfamily.</text>
</comment>
<reference evidence="15" key="2">
    <citation type="submission" date="2020-10" db="EMBL/GenBank/DDBJ databases">
        <title>Mucilaginibacter sp. nov., isolated from soil.</title>
        <authorList>
            <person name="Jeon C.O."/>
        </authorList>
    </citation>
    <scope>NUCLEOTIDE SEQUENCE</scope>
    <source>
        <strain evidence="15">R11</strain>
    </source>
</reference>
<dbReference type="InterPro" id="IPR041166">
    <property type="entry name" value="Rubredoxin_2"/>
</dbReference>
<comment type="domain">
    <text evidence="11">The middle region has homology to RecA with ATPase motifs including the RadA KNRFG motif, while the C-terminus is homologous to Lon protease.</text>
</comment>
<evidence type="ECO:0000256" key="9">
    <source>
        <dbReference type="ARBA" id="ARBA00023125"/>
    </source>
</evidence>
<keyword evidence="9 11" id="KW-0238">DNA-binding</keyword>
<dbReference type="SMART" id="SM00382">
    <property type="entry name" value="AAA"/>
    <property type="match status" value="1"/>
</dbReference>